<dbReference type="Proteomes" id="UP000823674">
    <property type="component" value="Chromosome A09"/>
</dbReference>
<gene>
    <name evidence="2" type="primary">A09g508930.1_BraROA</name>
    <name evidence="2" type="ORF">IGI04_035896</name>
</gene>
<evidence type="ECO:0000313" key="2">
    <source>
        <dbReference type="EMBL" id="KAG5384426.1"/>
    </source>
</evidence>
<keyword evidence="3" id="KW-1185">Reference proteome</keyword>
<comment type="caution">
    <text evidence="2">The sequence shown here is derived from an EMBL/GenBank/DDBJ whole genome shotgun (WGS) entry which is preliminary data.</text>
</comment>
<protein>
    <recommendedName>
        <fullName evidence="4">DUF4283 domain-containing protein</fullName>
    </recommendedName>
</protein>
<feature type="region of interest" description="Disordered" evidence="1">
    <location>
        <begin position="223"/>
        <end position="245"/>
    </location>
</feature>
<dbReference type="EMBL" id="JADBGQ010000008">
    <property type="protein sequence ID" value="KAG5384426.1"/>
    <property type="molecule type" value="Genomic_DNA"/>
</dbReference>
<accession>A0ABQ7LGP8</accession>
<reference evidence="2 3" key="1">
    <citation type="submission" date="2021-03" db="EMBL/GenBank/DDBJ databases">
        <authorList>
            <person name="King G.J."/>
            <person name="Bancroft I."/>
            <person name="Baten A."/>
            <person name="Bloomfield J."/>
            <person name="Borpatragohain P."/>
            <person name="He Z."/>
            <person name="Irish N."/>
            <person name="Irwin J."/>
            <person name="Liu K."/>
            <person name="Mauleon R.P."/>
            <person name="Moore J."/>
            <person name="Morris R."/>
            <person name="Ostergaard L."/>
            <person name="Wang B."/>
            <person name="Wells R."/>
        </authorList>
    </citation>
    <scope>NUCLEOTIDE SEQUENCE [LARGE SCALE GENOMIC DNA]</scope>
    <source>
        <strain evidence="2">R-o-18</strain>
        <tissue evidence="2">Leaf</tissue>
    </source>
</reference>
<evidence type="ECO:0000256" key="1">
    <source>
        <dbReference type="SAM" id="MobiDB-lite"/>
    </source>
</evidence>
<feature type="compositionally biased region" description="Polar residues" evidence="1">
    <location>
        <begin position="1"/>
        <end position="16"/>
    </location>
</feature>
<name>A0ABQ7LGP8_BRACM</name>
<sequence length="245" mass="27344">MPSLDTPNAAGSTTRQPSDEAGASGEKAGDTRVHETISSDSKPDSEKETSEGAATLHDRDDIFSQKSMKDQGSRNQGMYMNRPLERTEGMSVSTWPNISHLSISKPELSNALRQIGQQVQRRGIISGEADPRDDNPKEELRAKDPYQIYELQQVYPREASFPSSEKATAYKCYLHVLLDTWHPGDSGQIRSIKKRVEIPRFPHKGLFGRPIFCVHSKGSDLRKHSKFSVNQRKTTVDPAQGEPNP</sequence>
<feature type="compositionally biased region" description="Basic and acidic residues" evidence="1">
    <location>
        <begin position="27"/>
        <end position="72"/>
    </location>
</feature>
<proteinExistence type="predicted"/>
<evidence type="ECO:0008006" key="4">
    <source>
        <dbReference type="Google" id="ProtNLM"/>
    </source>
</evidence>
<feature type="region of interest" description="Disordered" evidence="1">
    <location>
        <begin position="121"/>
        <end position="142"/>
    </location>
</feature>
<feature type="region of interest" description="Disordered" evidence="1">
    <location>
        <begin position="1"/>
        <end position="78"/>
    </location>
</feature>
<organism evidence="2 3">
    <name type="scientific">Brassica rapa subsp. trilocularis</name>
    <dbReference type="NCBI Taxonomy" id="1813537"/>
    <lineage>
        <taxon>Eukaryota</taxon>
        <taxon>Viridiplantae</taxon>
        <taxon>Streptophyta</taxon>
        <taxon>Embryophyta</taxon>
        <taxon>Tracheophyta</taxon>
        <taxon>Spermatophyta</taxon>
        <taxon>Magnoliopsida</taxon>
        <taxon>eudicotyledons</taxon>
        <taxon>Gunneridae</taxon>
        <taxon>Pentapetalae</taxon>
        <taxon>rosids</taxon>
        <taxon>malvids</taxon>
        <taxon>Brassicales</taxon>
        <taxon>Brassicaceae</taxon>
        <taxon>Brassiceae</taxon>
        <taxon>Brassica</taxon>
    </lineage>
</organism>
<feature type="compositionally biased region" description="Basic and acidic residues" evidence="1">
    <location>
        <begin position="129"/>
        <end position="142"/>
    </location>
</feature>
<evidence type="ECO:0000313" key="3">
    <source>
        <dbReference type="Proteomes" id="UP000823674"/>
    </source>
</evidence>